<organism evidence="3 4">
    <name type="scientific">Thecamonas trahens ATCC 50062</name>
    <dbReference type="NCBI Taxonomy" id="461836"/>
    <lineage>
        <taxon>Eukaryota</taxon>
        <taxon>Apusozoa</taxon>
        <taxon>Apusomonadida</taxon>
        <taxon>Apusomonadidae</taxon>
        <taxon>Thecamonas</taxon>
    </lineage>
</organism>
<evidence type="ECO:0000256" key="1">
    <source>
        <dbReference type="ARBA" id="ARBA00022737"/>
    </source>
</evidence>
<dbReference type="EMBL" id="GL349437">
    <property type="protein sequence ID" value="KNC53557.1"/>
    <property type="molecule type" value="Genomic_DNA"/>
</dbReference>
<dbReference type="GO" id="GO:0005509">
    <property type="term" value="F:calcium ion binding"/>
    <property type="evidence" value="ECO:0007669"/>
    <property type="project" value="InterPro"/>
</dbReference>
<dbReference type="Proteomes" id="UP000054408">
    <property type="component" value="Unassembled WGS sequence"/>
</dbReference>
<keyword evidence="4" id="KW-1185">Reference proteome</keyword>
<dbReference type="GeneID" id="25561024"/>
<dbReference type="RefSeq" id="XP_013761876.1">
    <property type="nucleotide sequence ID" value="XM_013906422.1"/>
</dbReference>
<evidence type="ECO:0000313" key="3">
    <source>
        <dbReference type="EMBL" id="KNC53557.1"/>
    </source>
</evidence>
<dbReference type="AlphaFoldDB" id="A0A0L0DML9"/>
<dbReference type="Pfam" id="PF13499">
    <property type="entry name" value="EF-hand_7"/>
    <property type="match status" value="1"/>
</dbReference>
<evidence type="ECO:0000313" key="4">
    <source>
        <dbReference type="Proteomes" id="UP000054408"/>
    </source>
</evidence>
<gene>
    <name evidence="3" type="ORF">AMSG_01268</name>
</gene>
<sequence>MADDEQMNEYRAVFAAHEKGGGIRYADLGAALRDLGQNYPPAEINKMAQQIGQGGMIRFDSFCQLMASRVTSKPPSAEDVIASFKLFDKDGTGFIQVKTLTEAMTRYGDKFNREEMQSMVEDAQPDPNGWVNYEELARMICSA</sequence>
<keyword evidence="1" id="KW-0677">Repeat</keyword>
<dbReference type="InterPro" id="IPR011992">
    <property type="entry name" value="EF-hand-dom_pair"/>
</dbReference>
<name>A0A0L0DML9_THETB</name>
<dbReference type="InterPro" id="IPR002048">
    <property type="entry name" value="EF_hand_dom"/>
</dbReference>
<dbReference type="Gene3D" id="1.10.238.10">
    <property type="entry name" value="EF-hand"/>
    <property type="match status" value="2"/>
</dbReference>
<dbReference type="SUPFAM" id="SSF47473">
    <property type="entry name" value="EF-hand"/>
    <property type="match status" value="1"/>
</dbReference>
<protein>
    <submittedName>
        <fullName evidence="3">Calmodulin</fullName>
    </submittedName>
</protein>
<dbReference type="FunFam" id="1.10.238.10:FF:000178">
    <property type="entry name" value="Calmodulin-2 A"/>
    <property type="match status" value="1"/>
</dbReference>
<evidence type="ECO:0000259" key="2">
    <source>
        <dbReference type="PROSITE" id="PS50222"/>
    </source>
</evidence>
<dbReference type="PANTHER" id="PTHR23048">
    <property type="entry name" value="MYOSIN LIGHT CHAIN 1, 3"/>
    <property type="match status" value="1"/>
</dbReference>
<dbReference type="STRING" id="461836.A0A0L0DML9"/>
<proteinExistence type="predicted"/>
<feature type="domain" description="EF-hand" evidence="2">
    <location>
        <begin position="75"/>
        <end position="110"/>
    </location>
</feature>
<dbReference type="InterPro" id="IPR050230">
    <property type="entry name" value="CALM/Myosin/TropC-like"/>
</dbReference>
<accession>A0A0L0DML9</accession>
<dbReference type="PROSITE" id="PS50222">
    <property type="entry name" value="EF_HAND_2"/>
    <property type="match status" value="1"/>
</dbReference>
<dbReference type="OrthoDB" id="429467at2759"/>
<reference evidence="3 4" key="1">
    <citation type="submission" date="2010-05" db="EMBL/GenBank/DDBJ databases">
        <title>The Genome Sequence of Thecamonas trahens ATCC 50062.</title>
        <authorList>
            <consortium name="The Broad Institute Genome Sequencing Platform"/>
            <person name="Russ C."/>
            <person name="Cuomo C."/>
            <person name="Shea T."/>
            <person name="Young S.K."/>
            <person name="Zeng Q."/>
            <person name="Koehrsen M."/>
            <person name="Haas B."/>
            <person name="Borodovsky M."/>
            <person name="Guigo R."/>
            <person name="Alvarado L."/>
            <person name="Berlin A."/>
            <person name="Bochicchio J."/>
            <person name="Borenstein D."/>
            <person name="Chapman S."/>
            <person name="Chen Z."/>
            <person name="Freedman E."/>
            <person name="Gellesch M."/>
            <person name="Goldberg J."/>
            <person name="Griggs A."/>
            <person name="Gujja S."/>
            <person name="Heilman E."/>
            <person name="Heiman D."/>
            <person name="Hepburn T."/>
            <person name="Howarth C."/>
            <person name="Jen D."/>
            <person name="Larson L."/>
            <person name="Mehta T."/>
            <person name="Park D."/>
            <person name="Pearson M."/>
            <person name="Roberts A."/>
            <person name="Saif S."/>
            <person name="Shenoy N."/>
            <person name="Sisk P."/>
            <person name="Stolte C."/>
            <person name="Sykes S."/>
            <person name="Thomson T."/>
            <person name="Walk T."/>
            <person name="White J."/>
            <person name="Yandava C."/>
            <person name="Burger G."/>
            <person name="Gray M.W."/>
            <person name="Holland P.W.H."/>
            <person name="King N."/>
            <person name="Lang F.B.F."/>
            <person name="Roger A.J."/>
            <person name="Ruiz-Trillo I."/>
            <person name="Lander E."/>
            <person name="Nusbaum C."/>
        </authorList>
    </citation>
    <scope>NUCLEOTIDE SEQUENCE [LARGE SCALE GENOMIC DNA]</scope>
    <source>
        <strain evidence="3 4">ATCC 50062</strain>
    </source>
</reference>
<dbReference type="PANTHER" id="PTHR23048:SF0">
    <property type="entry name" value="CALMODULIN LIKE 3"/>
    <property type="match status" value="1"/>
</dbReference>
<dbReference type="GO" id="GO:0016460">
    <property type="term" value="C:myosin II complex"/>
    <property type="evidence" value="ECO:0007669"/>
    <property type="project" value="TreeGrafter"/>
</dbReference>
<dbReference type="CDD" id="cd00051">
    <property type="entry name" value="EFh"/>
    <property type="match status" value="1"/>
</dbReference>
<dbReference type="eggNOG" id="KOG0027">
    <property type="taxonomic scope" value="Eukaryota"/>
</dbReference>